<dbReference type="GeneID" id="106058813"/>
<evidence type="ECO:0000313" key="1">
    <source>
        <dbReference type="Proteomes" id="UP001165740"/>
    </source>
</evidence>
<dbReference type="OrthoDB" id="423313at2759"/>
<name>A0A9U8E4T1_BIOGL</name>
<dbReference type="PROSITE" id="PS51354">
    <property type="entry name" value="GLUTAREDOXIN_2"/>
    <property type="match status" value="1"/>
</dbReference>
<dbReference type="KEGG" id="bgt:106058813"/>
<keyword evidence="1" id="KW-1185">Reference proteome</keyword>
<gene>
    <name evidence="2" type="primary">LOC106058813</name>
</gene>
<sequence>MTKTVYSEHYLQFNASSRTSFTEVSPKRNDSSRSLKGRISSTTVDTAYPTKKDEFNRPVYTSISNSTVTSYTQNNYDEGRWEKLCCFKFCRQKKSPEELHKILHAGVRRMSETSTPLNSYYQQQKKNECSYYESGYLSKSTFTGELKSMRDLRKASHVTANLPEPEVAISNSNSRRLLAKGSKQVFVGETDVHEINLMLQSRLNGGLSIDTLEADQKGEALLKCNRTGKDYTSLILSQLVNEADTRRMSVQSDRRSSNFRSSFSKVGLDLKLEKMAMKKGLKPEELSDSEFLNRLTDVSTIVKTELEKDWNFTQNYIKTLEKFVKLQTSQKKIFDMGTERWMVILYTTSEQLDGLTNFRCLLTRLILQQHHVAYEERDIALANMPYKEELKKRLDTNGITVPYVFAYGVTIGNCQVIYALHKLKMMDSLFKNFIMPPNKYNEWLNSRHLGKGSGLKIDVKVSSFPALNLLAGLQSEIKLSSVDAEKTKVGKEIVRRARTRWIEISKIGFKQPDLLRFVLLKRTIILALTMMNDIYQTYLTKRNIGQHMAKKRRFSWMK</sequence>
<dbReference type="PANTHER" id="PTHR45669:SF22">
    <property type="entry name" value="GLUTAREDOXIN DOMAIN-CONTAINING CYSTEINE-RICH PROTEIN CG12206-RELATED"/>
    <property type="match status" value="1"/>
</dbReference>
<evidence type="ECO:0000313" key="2">
    <source>
        <dbReference type="RefSeq" id="XP_013071761.2"/>
    </source>
</evidence>
<proteinExistence type="predicted"/>
<dbReference type="InterPro" id="IPR036249">
    <property type="entry name" value="Thioredoxin-like_sf"/>
</dbReference>
<dbReference type="AlphaFoldDB" id="A0A9U8E4T1"/>
<dbReference type="PANTHER" id="PTHR45669">
    <property type="entry name" value="GLUTAREDOXIN DOMAIN-CONTAINING CYSTEINE-RICH PROTEIN CG12206-RELATED"/>
    <property type="match status" value="1"/>
</dbReference>
<dbReference type="RefSeq" id="XP_013071761.2">
    <property type="nucleotide sequence ID" value="XM_013216307.2"/>
</dbReference>
<accession>A0A9U8E4T1</accession>
<protein>
    <submittedName>
        <fullName evidence="2">Uncharacterized protein LOC106058813</fullName>
    </submittedName>
</protein>
<reference evidence="2" key="1">
    <citation type="submission" date="2025-08" db="UniProtKB">
        <authorList>
            <consortium name="RefSeq"/>
        </authorList>
    </citation>
    <scope>IDENTIFICATION</scope>
</reference>
<dbReference type="Proteomes" id="UP001165740">
    <property type="component" value="Chromosome 8"/>
</dbReference>
<dbReference type="Gene3D" id="3.40.30.10">
    <property type="entry name" value="Glutaredoxin"/>
    <property type="match status" value="1"/>
</dbReference>
<organism evidence="1 2">
    <name type="scientific">Biomphalaria glabrata</name>
    <name type="common">Bloodfluke planorb</name>
    <name type="synonym">Freshwater snail</name>
    <dbReference type="NCBI Taxonomy" id="6526"/>
    <lineage>
        <taxon>Eukaryota</taxon>
        <taxon>Metazoa</taxon>
        <taxon>Spiralia</taxon>
        <taxon>Lophotrochozoa</taxon>
        <taxon>Mollusca</taxon>
        <taxon>Gastropoda</taxon>
        <taxon>Heterobranchia</taxon>
        <taxon>Euthyneura</taxon>
        <taxon>Panpulmonata</taxon>
        <taxon>Hygrophila</taxon>
        <taxon>Lymnaeoidea</taxon>
        <taxon>Planorbidae</taxon>
        <taxon>Biomphalaria</taxon>
    </lineage>
</organism>
<dbReference type="SUPFAM" id="SSF52833">
    <property type="entry name" value="Thioredoxin-like"/>
    <property type="match status" value="1"/>
</dbReference>